<dbReference type="GO" id="GO:0005509">
    <property type="term" value="F:calcium ion binding"/>
    <property type="evidence" value="ECO:0007669"/>
    <property type="project" value="InterPro"/>
</dbReference>
<reference evidence="12 13" key="1">
    <citation type="submission" date="2023-11" db="EMBL/GenBank/DDBJ databases">
        <title>Halocaridina rubra genome assembly.</title>
        <authorList>
            <person name="Smith C."/>
        </authorList>
    </citation>
    <scope>NUCLEOTIDE SEQUENCE [LARGE SCALE GENOMIC DNA]</scope>
    <source>
        <strain evidence="12">EP-1</strain>
        <tissue evidence="12">Whole</tissue>
    </source>
</reference>
<evidence type="ECO:0000313" key="13">
    <source>
        <dbReference type="Proteomes" id="UP001381693"/>
    </source>
</evidence>
<keyword evidence="9" id="KW-1133">Transmembrane helix</keyword>
<dbReference type="EMBL" id="JAXCGZ010013419">
    <property type="protein sequence ID" value="KAK7072579.1"/>
    <property type="molecule type" value="Genomic_DNA"/>
</dbReference>
<keyword evidence="2" id="KW-0732">Signal</keyword>
<evidence type="ECO:0000256" key="4">
    <source>
        <dbReference type="ARBA" id="ARBA00023157"/>
    </source>
</evidence>
<evidence type="ECO:0000256" key="8">
    <source>
        <dbReference type="SAM" id="MobiDB-lite"/>
    </source>
</evidence>
<evidence type="ECO:0000256" key="9">
    <source>
        <dbReference type="SAM" id="Phobius"/>
    </source>
</evidence>
<feature type="compositionally biased region" description="Basic and acidic residues" evidence="8">
    <location>
        <begin position="554"/>
        <end position="578"/>
    </location>
</feature>
<evidence type="ECO:0000259" key="11">
    <source>
        <dbReference type="PROSITE" id="PS50026"/>
    </source>
</evidence>
<proteinExistence type="predicted"/>
<keyword evidence="9" id="KW-0472">Membrane</keyword>
<feature type="compositionally biased region" description="Low complexity" evidence="8">
    <location>
        <begin position="667"/>
        <end position="708"/>
    </location>
</feature>
<dbReference type="AlphaFoldDB" id="A0AAN9A374"/>
<evidence type="ECO:0000256" key="7">
    <source>
        <dbReference type="PROSITE-ProRule" id="PRU00076"/>
    </source>
</evidence>
<feature type="domain" description="CUB" evidence="10">
    <location>
        <begin position="234"/>
        <end position="424"/>
    </location>
</feature>
<dbReference type="Pfam" id="PF00008">
    <property type="entry name" value="EGF"/>
    <property type="match status" value="1"/>
</dbReference>
<feature type="domain" description="EGF-like" evidence="11">
    <location>
        <begin position="794"/>
        <end position="825"/>
    </location>
</feature>
<dbReference type="InterPro" id="IPR000742">
    <property type="entry name" value="EGF"/>
</dbReference>
<dbReference type="SMART" id="SM00042">
    <property type="entry name" value="CUB"/>
    <property type="match status" value="2"/>
</dbReference>
<dbReference type="Proteomes" id="UP001381693">
    <property type="component" value="Unassembled WGS sequence"/>
</dbReference>
<evidence type="ECO:0000256" key="6">
    <source>
        <dbReference type="PROSITE-ProRule" id="PRU00059"/>
    </source>
</evidence>
<keyword evidence="5" id="KW-0325">Glycoprotein</keyword>
<feature type="region of interest" description="Disordered" evidence="8">
    <location>
        <begin position="635"/>
        <end position="711"/>
    </location>
</feature>
<dbReference type="SUPFAM" id="SSF57196">
    <property type="entry name" value="EGF/Laminin"/>
    <property type="match status" value="2"/>
</dbReference>
<gene>
    <name evidence="12" type="ORF">SK128_010113</name>
</gene>
<evidence type="ECO:0000256" key="1">
    <source>
        <dbReference type="ARBA" id="ARBA00022536"/>
    </source>
</evidence>
<comment type="caution">
    <text evidence="12">The sequence shown here is derived from an EMBL/GenBank/DDBJ whole genome shotgun (WGS) entry which is preliminary data.</text>
</comment>
<comment type="caution">
    <text evidence="7">Lacks conserved residue(s) required for the propagation of feature annotation.</text>
</comment>
<feature type="compositionally biased region" description="Low complexity" evidence="8">
    <location>
        <begin position="635"/>
        <end position="644"/>
    </location>
</feature>
<dbReference type="SMART" id="SM00179">
    <property type="entry name" value="EGF_CA"/>
    <property type="match status" value="3"/>
</dbReference>
<dbReference type="InterPro" id="IPR035914">
    <property type="entry name" value="Sperma_CUB_dom_sf"/>
</dbReference>
<keyword evidence="1 7" id="KW-0245">EGF-like domain</keyword>
<dbReference type="FunFam" id="2.10.25.10:FF:000173">
    <property type="entry name" value="Neurogenic locus notch protein 2"/>
    <property type="match status" value="1"/>
</dbReference>
<feature type="disulfide bond" evidence="7">
    <location>
        <begin position="815"/>
        <end position="824"/>
    </location>
</feature>
<dbReference type="InterPro" id="IPR000859">
    <property type="entry name" value="CUB_dom"/>
</dbReference>
<feature type="compositionally biased region" description="Polar residues" evidence="8">
    <location>
        <begin position="645"/>
        <end position="662"/>
    </location>
</feature>
<feature type="domain" description="CUB" evidence="10">
    <location>
        <begin position="105"/>
        <end position="229"/>
    </location>
</feature>
<dbReference type="Gene3D" id="2.10.25.10">
    <property type="entry name" value="Laminin"/>
    <property type="match status" value="2"/>
</dbReference>
<dbReference type="PANTHER" id="PTHR24251">
    <property type="entry name" value="OVOCHYMASE-RELATED"/>
    <property type="match status" value="1"/>
</dbReference>
<feature type="domain" description="EGF-like" evidence="11">
    <location>
        <begin position="827"/>
        <end position="863"/>
    </location>
</feature>
<feature type="disulfide bond" evidence="6">
    <location>
        <begin position="234"/>
        <end position="261"/>
    </location>
</feature>
<keyword evidence="9" id="KW-0812">Transmembrane</keyword>
<sequence>MQWIANGLKSLPDYSTGSIYWLGATLPHHTHRWKWQDGSFLNTPEIGRVEGLQMGGQKETLCLSLQELSTMAPGHSWSQQQQKQGANPSLSLSAHHCDMFGGYVCTRKVPEPPAAKVRYVTGSSDNITTPGYPSSYPNNLHLTIMLRGRPNSRLIVTFSKIDLEYQQDCLYDYVGLQSTVDDPLVRYCGRHLKNMDKFDFVSKGNEAVVTFHSDWSVVGAGVMGRWREVDMSSCPHQELHDPKGIITSPNFPFFNLDNLHCTTTIKAPEGKRIWIQFEVFEIGVKQPLTSADETVSTARENEDHSNFLQDLEAPTLSSFLSPNSLDSNSSRRFVRAASVTIDSPVNLPNSILRGRNPALQRCQEDYLEVLLGEGIGESLRLCGAVSRGEVERLSYVSYSSTLSLILHTSHRGGGRGFKASYLIGTNFDQKTVLRLGTQKPPTEEPETPGEESAIAEGGVHALNYPLAPAPGVTLTHQLLAPPGHQLHLRIRNIGVLATPEKPCNQDYVVVEDWYAGRNGTTWKICSVDRDSIHEISIRSIFNSLELREVHVDPKDLGKPSIKTEENIEKDGKEGKDSILPDLPFESPSVYIHSADSNSLTSLRNSSAPYTLFNGLESASQRFISYSILDALISSSDSQQPKSASTQDPETLSAMPSTESENPVTAMPSNKISPNSIISSFESSSGQYSSSPTHSSPSPSLSLRPVPSSAAKSRGRWSSSVAFFSATYEVHRDPGWLNRSMGVGVESLGVRTSGVAWCDPSPCLNDGRCITKNGNHSCFCPPGYTGSFCQMTWCEMAPCVRGQCQPGGPDGYVCVCERGYGGPRCMERVSPCDGNPCQGRGDCISVNLTFHCQCHAWWEGVHCERRIKRIPFKPLSERMFEEPFWLGLMTVAIVMACIGVVFCIKKHFAEKIEKFFAEEIERSKYALSEALLMSSAVIDSVKFVLTYIAFSWLALPSQETSLTVIRAAELKQT</sequence>
<dbReference type="InterPro" id="IPR001881">
    <property type="entry name" value="EGF-like_Ca-bd_dom"/>
</dbReference>
<accession>A0AAN9A374</accession>
<organism evidence="12 13">
    <name type="scientific">Halocaridina rubra</name>
    <name type="common">Hawaiian red shrimp</name>
    <dbReference type="NCBI Taxonomy" id="373956"/>
    <lineage>
        <taxon>Eukaryota</taxon>
        <taxon>Metazoa</taxon>
        <taxon>Ecdysozoa</taxon>
        <taxon>Arthropoda</taxon>
        <taxon>Crustacea</taxon>
        <taxon>Multicrustacea</taxon>
        <taxon>Malacostraca</taxon>
        <taxon>Eumalacostraca</taxon>
        <taxon>Eucarida</taxon>
        <taxon>Decapoda</taxon>
        <taxon>Pleocyemata</taxon>
        <taxon>Caridea</taxon>
        <taxon>Atyoidea</taxon>
        <taxon>Atyidae</taxon>
        <taxon>Halocaridina</taxon>
    </lineage>
</organism>
<dbReference type="PROSITE" id="PS00022">
    <property type="entry name" value="EGF_1"/>
    <property type="match status" value="3"/>
</dbReference>
<keyword evidence="3" id="KW-0677">Repeat</keyword>
<dbReference type="PROSITE" id="PS01180">
    <property type="entry name" value="CUB"/>
    <property type="match status" value="2"/>
</dbReference>
<name>A0AAN9A374_HALRR</name>
<dbReference type="Pfam" id="PF00431">
    <property type="entry name" value="CUB"/>
    <property type="match status" value="2"/>
</dbReference>
<feature type="disulfide bond" evidence="7">
    <location>
        <begin position="853"/>
        <end position="862"/>
    </location>
</feature>
<dbReference type="Gene3D" id="2.60.120.290">
    <property type="entry name" value="Spermadhesin, CUB domain"/>
    <property type="match status" value="2"/>
</dbReference>
<evidence type="ECO:0000256" key="3">
    <source>
        <dbReference type="ARBA" id="ARBA00022737"/>
    </source>
</evidence>
<dbReference type="CDD" id="cd00054">
    <property type="entry name" value="EGF_CA"/>
    <property type="match status" value="2"/>
</dbReference>
<feature type="transmembrane region" description="Helical" evidence="9">
    <location>
        <begin position="883"/>
        <end position="903"/>
    </location>
</feature>
<dbReference type="PANTHER" id="PTHR24251:SF37">
    <property type="entry name" value="CUB DOMAIN-CONTAINING PROTEIN"/>
    <property type="match status" value="1"/>
</dbReference>
<evidence type="ECO:0000259" key="10">
    <source>
        <dbReference type="PROSITE" id="PS01180"/>
    </source>
</evidence>
<feature type="region of interest" description="Disordered" evidence="8">
    <location>
        <begin position="554"/>
        <end position="581"/>
    </location>
</feature>
<evidence type="ECO:0000313" key="12">
    <source>
        <dbReference type="EMBL" id="KAK7072579.1"/>
    </source>
</evidence>
<dbReference type="SMART" id="SM00181">
    <property type="entry name" value="EGF"/>
    <property type="match status" value="3"/>
</dbReference>
<dbReference type="CDD" id="cd00041">
    <property type="entry name" value="CUB"/>
    <property type="match status" value="2"/>
</dbReference>
<dbReference type="PROSITE" id="PS01186">
    <property type="entry name" value="EGF_2"/>
    <property type="match status" value="2"/>
</dbReference>
<keyword evidence="4 7" id="KW-1015">Disulfide bond</keyword>
<protein>
    <submittedName>
        <fullName evidence="12">Uncharacterized protein</fullName>
    </submittedName>
</protein>
<evidence type="ECO:0000256" key="5">
    <source>
        <dbReference type="ARBA" id="ARBA00023180"/>
    </source>
</evidence>
<evidence type="ECO:0000256" key="2">
    <source>
        <dbReference type="ARBA" id="ARBA00022729"/>
    </source>
</evidence>
<dbReference type="PROSITE" id="PS50026">
    <property type="entry name" value="EGF_3"/>
    <property type="match status" value="3"/>
</dbReference>
<keyword evidence="13" id="KW-1185">Reference proteome</keyword>
<feature type="domain" description="EGF-like" evidence="11">
    <location>
        <begin position="753"/>
        <end position="789"/>
    </location>
</feature>
<feature type="disulfide bond" evidence="7">
    <location>
        <begin position="779"/>
        <end position="788"/>
    </location>
</feature>
<dbReference type="SUPFAM" id="SSF49854">
    <property type="entry name" value="Spermadhesin, CUB domain"/>
    <property type="match status" value="3"/>
</dbReference>